<dbReference type="OMA" id="SEGCPHD"/>
<dbReference type="InterPro" id="IPR050300">
    <property type="entry name" value="GDXG_lipolytic_enzyme"/>
</dbReference>
<feature type="transmembrane region" description="Helical" evidence="4">
    <location>
        <begin position="12"/>
        <end position="32"/>
    </location>
</feature>
<keyword evidence="4" id="KW-1133">Transmembrane helix</keyword>
<dbReference type="PANTHER" id="PTHR48081">
    <property type="entry name" value="AB HYDROLASE SUPERFAMILY PROTEIN C4A8.06C"/>
    <property type="match status" value="1"/>
</dbReference>
<organism evidence="6 7">
    <name type="scientific">Trametes pubescens</name>
    <name type="common">White-rot fungus</name>
    <dbReference type="NCBI Taxonomy" id="154538"/>
    <lineage>
        <taxon>Eukaryota</taxon>
        <taxon>Fungi</taxon>
        <taxon>Dikarya</taxon>
        <taxon>Basidiomycota</taxon>
        <taxon>Agaricomycotina</taxon>
        <taxon>Agaricomycetes</taxon>
        <taxon>Polyporales</taxon>
        <taxon>Polyporaceae</taxon>
        <taxon>Trametes</taxon>
    </lineage>
</organism>
<proteinExistence type="inferred from homology"/>
<sequence>MTNILEYQPLKAIYLILFVLILLLIKLPLWTLNYLPRSRRPRTAWTLGRSLIVRTLQELWTLKVDVRGQPAPVVEVSDSELTDAKFTWVAPLPDKLLCGEVRRVAEITGAEPARIAGYWLLKQGAPWTGPRAKPGEKTVLHMHGGGFRIGTANPSDVTANFTRGILKHSHSLDRTFAIDYRLTSSAPNPVANPFPTALLDTIAGYRYLVQEAGFEPQNITVAGDSAGGNLAIGLVRYLIENPIPTLPPPGHILAVSPWLDLSMSRHGPTSSATLSATTDIFQLKPGELFEEYAVVSLLGPMDFEVARTNRYLSPVSLHVKPEEGLFQGFPETYVVAGAPERLMDDSTALIEMMRADGVKVIADISPDAVHDFVVFTWHEPERTDTLKRVSMWIDMM</sequence>
<evidence type="ECO:0000256" key="3">
    <source>
        <dbReference type="PROSITE-ProRule" id="PRU10038"/>
    </source>
</evidence>
<name>A0A1M2V6V8_TRAPU</name>
<gene>
    <name evidence="6" type="ORF">TRAPUB_6090</name>
</gene>
<dbReference type="Pfam" id="PF07859">
    <property type="entry name" value="Abhydrolase_3"/>
    <property type="match status" value="1"/>
</dbReference>
<dbReference type="AlphaFoldDB" id="A0A1M2V6V8"/>
<protein>
    <submittedName>
        <fullName evidence="6">Monoterpene epsilon-lactone hydrolase</fullName>
    </submittedName>
</protein>
<feature type="domain" description="Alpha/beta hydrolase fold-3" evidence="5">
    <location>
        <begin position="139"/>
        <end position="373"/>
    </location>
</feature>
<dbReference type="InterPro" id="IPR033140">
    <property type="entry name" value="Lipase_GDXG_put_SER_AS"/>
</dbReference>
<reference evidence="6 7" key="1">
    <citation type="submission" date="2016-10" db="EMBL/GenBank/DDBJ databases">
        <title>Genome sequence of the basidiomycete white-rot fungus Trametes pubescens.</title>
        <authorList>
            <person name="Makela M.R."/>
            <person name="Granchi Z."/>
            <person name="Peng M."/>
            <person name="De Vries R.P."/>
            <person name="Grigoriev I."/>
            <person name="Riley R."/>
            <person name="Hilden K."/>
        </authorList>
    </citation>
    <scope>NUCLEOTIDE SEQUENCE [LARGE SCALE GENOMIC DNA]</scope>
    <source>
        <strain evidence="6 7">FBCC735</strain>
    </source>
</reference>
<evidence type="ECO:0000259" key="5">
    <source>
        <dbReference type="Pfam" id="PF07859"/>
    </source>
</evidence>
<evidence type="ECO:0000256" key="1">
    <source>
        <dbReference type="ARBA" id="ARBA00010515"/>
    </source>
</evidence>
<keyword evidence="7" id="KW-1185">Reference proteome</keyword>
<comment type="caution">
    <text evidence="6">The sequence shown here is derived from an EMBL/GenBank/DDBJ whole genome shotgun (WGS) entry which is preliminary data.</text>
</comment>
<dbReference type="InterPro" id="IPR029058">
    <property type="entry name" value="AB_hydrolase_fold"/>
</dbReference>
<keyword evidence="4" id="KW-0472">Membrane</keyword>
<evidence type="ECO:0000313" key="6">
    <source>
        <dbReference type="EMBL" id="OJT03312.1"/>
    </source>
</evidence>
<dbReference type="PANTHER" id="PTHR48081:SF26">
    <property type="entry name" value="ALPHA_BETA HYDROLASE FOLD-3 DOMAIN-CONTAINING PROTEIN"/>
    <property type="match status" value="1"/>
</dbReference>
<dbReference type="EMBL" id="MNAD01001619">
    <property type="protein sequence ID" value="OJT03312.1"/>
    <property type="molecule type" value="Genomic_DNA"/>
</dbReference>
<dbReference type="PROSITE" id="PS01174">
    <property type="entry name" value="LIPASE_GDXG_SER"/>
    <property type="match status" value="1"/>
</dbReference>
<keyword evidence="2 6" id="KW-0378">Hydrolase</keyword>
<comment type="similarity">
    <text evidence="1">Belongs to the 'GDXG' lipolytic enzyme family.</text>
</comment>
<dbReference type="Gene3D" id="3.40.50.1820">
    <property type="entry name" value="alpha/beta hydrolase"/>
    <property type="match status" value="1"/>
</dbReference>
<evidence type="ECO:0000256" key="4">
    <source>
        <dbReference type="SAM" id="Phobius"/>
    </source>
</evidence>
<dbReference type="Proteomes" id="UP000184267">
    <property type="component" value="Unassembled WGS sequence"/>
</dbReference>
<feature type="active site" evidence="3">
    <location>
        <position position="225"/>
    </location>
</feature>
<dbReference type="STRING" id="154538.A0A1M2V6V8"/>
<dbReference type="OrthoDB" id="2152029at2759"/>
<accession>A0A1M2V6V8</accession>
<dbReference type="SUPFAM" id="SSF53474">
    <property type="entry name" value="alpha/beta-Hydrolases"/>
    <property type="match status" value="1"/>
</dbReference>
<evidence type="ECO:0000256" key="2">
    <source>
        <dbReference type="ARBA" id="ARBA00022801"/>
    </source>
</evidence>
<dbReference type="GO" id="GO:0016787">
    <property type="term" value="F:hydrolase activity"/>
    <property type="evidence" value="ECO:0007669"/>
    <property type="project" value="UniProtKB-KW"/>
</dbReference>
<dbReference type="InterPro" id="IPR013094">
    <property type="entry name" value="AB_hydrolase_3"/>
</dbReference>
<evidence type="ECO:0000313" key="7">
    <source>
        <dbReference type="Proteomes" id="UP000184267"/>
    </source>
</evidence>
<keyword evidence="4" id="KW-0812">Transmembrane</keyword>